<feature type="compositionally biased region" description="Low complexity" evidence="1">
    <location>
        <begin position="317"/>
        <end position="328"/>
    </location>
</feature>
<sequence length="438" mass="44140">VPRGAARAGVRRGRRAVVRGRQGPRQADPGGARKAPALPLGHRSSRQQLRSSALWEVRGRPSGAPQVPLEGLRGGRVEAALRGHARPRGRSPTVRRPPPVAFRRQPGLEVGRVRAETGRMAVAGPRRPRRPLGRPPPRALGRGSRGQGCWRVAGPTGRGPAGRGPPARGRRGAAPTGVGLGRDAGPVLSLPGRPGPLLRHSGRPPAVHGGGVGHADIGADGDHVHAGRVPELGREAPGVGPVGRAAAGAAGRRTDAHQPPVPPGMAPRGASGGPAASAVRRGGPAGVLDDLPRAESPGPGRPDDDGAVPAPGRALLAPVGAHVGPAAPCRDAHPVEEPGVRPDHRARLRPAGGARGGPGAVGPGPRGGGGRAAAEAPRAARRLPLLARGGERRLRDRGAAAGGDPAPRAVAVVAQPSALRARRTPGRALAPAAVRRAA</sequence>
<feature type="compositionally biased region" description="Low complexity" evidence="1">
    <location>
        <begin position="372"/>
        <end position="388"/>
    </location>
</feature>
<evidence type="ECO:0000313" key="3">
    <source>
        <dbReference type="Proteomes" id="UP001189429"/>
    </source>
</evidence>
<feature type="compositionally biased region" description="Low complexity" evidence="1">
    <location>
        <begin position="266"/>
        <end position="282"/>
    </location>
</feature>
<organism evidence="2 3">
    <name type="scientific">Prorocentrum cordatum</name>
    <dbReference type="NCBI Taxonomy" id="2364126"/>
    <lineage>
        <taxon>Eukaryota</taxon>
        <taxon>Sar</taxon>
        <taxon>Alveolata</taxon>
        <taxon>Dinophyceae</taxon>
        <taxon>Prorocentrales</taxon>
        <taxon>Prorocentraceae</taxon>
        <taxon>Prorocentrum</taxon>
    </lineage>
</organism>
<feature type="compositionally biased region" description="Low complexity" evidence="1">
    <location>
        <begin position="236"/>
        <end position="251"/>
    </location>
</feature>
<accession>A0ABN9V6Q9</accession>
<evidence type="ECO:0000256" key="1">
    <source>
        <dbReference type="SAM" id="MobiDB-lite"/>
    </source>
</evidence>
<evidence type="ECO:0000313" key="2">
    <source>
        <dbReference type="EMBL" id="CAK0868386.1"/>
    </source>
</evidence>
<proteinExistence type="predicted"/>
<dbReference type="Proteomes" id="UP001189429">
    <property type="component" value="Unassembled WGS sequence"/>
</dbReference>
<feature type="compositionally biased region" description="Basic and acidic residues" evidence="1">
    <location>
        <begin position="389"/>
        <end position="398"/>
    </location>
</feature>
<feature type="non-terminal residue" evidence="2">
    <location>
        <position position="1"/>
    </location>
</feature>
<name>A0ABN9V6Q9_9DINO</name>
<keyword evidence="3" id="KW-1185">Reference proteome</keyword>
<protein>
    <submittedName>
        <fullName evidence="2">Uncharacterized protein</fullName>
    </submittedName>
</protein>
<reference evidence="2" key="1">
    <citation type="submission" date="2023-10" db="EMBL/GenBank/DDBJ databases">
        <authorList>
            <person name="Chen Y."/>
            <person name="Shah S."/>
            <person name="Dougan E. K."/>
            <person name="Thang M."/>
            <person name="Chan C."/>
        </authorList>
    </citation>
    <scope>NUCLEOTIDE SEQUENCE [LARGE SCALE GENOMIC DNA]</scope>
</reference>
<feature type="compositionally biased region" description="Gly residues" evidence="1">
    <location>
        <begin position="353"/>
        <end position="371"/>
    </location>
</feature>
<feature type="compositionally biased region" description="Basic and acidic residues" evidence="1">
    <location>
        <begin position="330"/>
        <end position="345"/>
    </location>
</feature>
<feature type="compositionally biased region" description="Low complexity" evidence="1">
    <location>
        <begin position="164"/>
        <end position="177"/>
    </location>
</feature>
<feature type="compositionally biased region" description="Basic residues" evidence="1">
    <location>
        <begin position="9"/>
        <end position="18"/>
    </location>
</feature>
<feature type="non-terminal residue" evidence="2">
    <location>
        <position position="438"/>
    </location>
</feature>
<gene>
    <name evidence="2" type="ORF">PCOR1329_LOCUS55059</name>
</gene>
<dbReference type="EMBL" id="CAUYUJ010016740">
    <property type="protein sequence ID" value="CAK0868386.1"/>
    <property type="molecule type" value="Genomic_DNA"/>
</dbReference>
<comment type="caution">
    <text evidence="2">The sequence shown here is derived from an EMBL/GenBank/DDBJ whole genome shotgun (WGS) entry which is preliminary data.</text>
</comment>
<feature type="compositionally biased region" description="Low complexity" evidence="1">
    <location>
        <begin position="185"/>
        <end position="205"/>
    </location>
</feature>
<feature type="region of interest" description="Disordered" evidence="1">
    <location>
        <begin position="1"/>
        <end position="407"/>
    </location>
</feature>